<accession>A0A084VWP0</accession>
<gene>
    <name evidence="1" type="ORF">ZHAS_00010077</name>
</gene>
<dbReference type="VEuPathDB" id="VectorBase:ASIC010077"/>
<dbReference type="GO" id="GO:0016740">
    <property type="term" value="F:transferase activity"/>
    <property type="evidence" value="ECO:0007669"/>
    <property type="project" value="UniProtKB-KW"/>
</dbReference>
<reference evidence="2" key="2">
    <citation type="submission" date="2020-05" db="UniProtKB">
        <authorList>
            <consortium name="EnsemblMetazoa"/>
        </authorList>
    </citation>
    <scope>IDENTIFICATION</scope>
</reference>
<dbReference type="EnsemblMetazoa" id="ASIC010077-RA">
    <property type="protein sequence ID" value="ASIC010077-PA"/>
    <property type="gene ID" value="ASIC010077"/>
</dbReference>
<keyword evidence="3" id="KW-1185">Reference proteome</keyword>
<sequence length="90" mass="10056">MCYPMISTLPYTYTHPIAINVHWRAGKQKQFATGEPEVLKIEFVRTFSACATLRGVTSAGGQRKVTSRRTVGYAKGGQMDDAENRYVALR</sequence>
<name>A0A084VWP0_ANOSI</name>
<dbReference type="Proteomes" id="UP000030765">
    <property type="component" value="Unassembled WGS sequence"/>
</dbReference>
<evidence type="ECO:0000313" key="2">
    <source>
        <dbReference type="EnsemblMetazoa" id="ASIC010077-PA"/>
    </source>
</evidence>
<proteinExistence type="predicted"/>
<keyword evidence="1" id="KW-0808">Transferase</keyword>
<dbReference type="EMBL" id="KE525181">
    <property type="protein sequence ID" value="KFB42384.1"/>
    <property type="molecule type" value="Genomic_DNA"/>
</dbReference>
<evidence type="ECO:0000313" key="1">
    <source>
        <dbReference type="EMBL" id="KFB42384.1"/>
    </source>
</evidence>
<evidence type="ECO:0000313" key="3">
    <source>
        <dbReference type="Proteomes" id="UP000030765"/>
    </source>
</evidence>
<organism evidence="1">
    <name type="scientific">Anopheles sinensis</name>
    <name type="common">Mosquito</name>
    <dbReference type="NCBI Taxonomy" id="74873"/>
    <lineage>
        <taxon>Eukaryota</taxon>
        <taxon>Metazoa</taxon>
        <taxon>Ecdysozoa</taxon>
        <taxon>Arthropoda</taxon>
        <taxon>Hexapoda</taxon>
        <taxon>Insecta</taxon>
        <taxon>Pterygota</taxon>
        <taxon>Neoptera</taxon>
        <taxon>Endopterygota</taxon>
        <taxon>Diptera</taxon>
        <taxon>Nematocera</taxon>
        <taxon>Culicoidea</taxon>
        <taxon>Culicidae</taxon>
        <taxon>Anophelinae</taxon>
        <taxon>Anopheles</taxon>
    </lineage>
</organism>
<reference evidence="1 3" key="1">
    <citation type="journal article" date="2014" name="BMC Genomics">
        <title>Genome sequence of Anopheles sinensis provides insight into genetics basis of mosquito competence for malaria parasites.</title>
        <authorList>
            <person name="Zhou D."/>
            <person name="Zhang D."/>
            <person name="Ding G."/>
            <person name="Shi L."/>
            <person name="Hou Q."/>
            <person name="Ye Y."/>
            <person name="Xu Y."/>
            <person name="Zhou H."/>
            <person name="Xiong C."/>
            <person name="Li S."/>
            <person name="Yu J."/>
            <person name="Hong S."/>
            <person name="Yu X."/>
            <person name="Zou P."/>
            <person name="Chen C."/>
            <person name="Chang X."/>
            <person name="Wang W."/>
            <person name="Lv Y."/>
            <person name="Sun Y."/>
            <person name="Ma L."/>
            <person name="Shen B."/>
            <person name="Zhu C."/>
        </authorList>
    </citation>
    <scope>NUCLEOTIDE SEQUENCE [LARGE SCALE GENOMIC DNA]</scope>
</reference>
<protein>
    <submittedName>
        <fullName evidence="1 2">Lipopolysaccharide 1,2-glucosyltransferase RfaJ</fullName>
    </submittedName>
</protein>
<dbReference type="EMBL" id="ATLV01017675">
    <property type="status" value="NOT_ANNOTATED_CDS"/>
    <property type="molecule type" value="Genomic_DNA"/>
</dbReference>
<dbReference type="AlphaFoldDB" id="A0A084VWP0"/>